<dbReference type="PROSITE" id="PS51089">
    <property type="entry name" value="HP"/>
    <property type="match status" value="1"/>
</dbReference>
<dbReference type="WBParaSite" id="Gr19_v10_g17328.t1">
    <property type="protein sequence ID" value="Gr19_v10_g17328.t1"/>
    <property type="gene ID" value="Gr19_v10_g17328"/>
</dbReference>
<dbReference type="InterPro" id="IPR029006">
    <property type="entry name" value="ADF-H/Gelsolin-like_dom_sf"/>
</dbReference>
<dbReference type="Proteomes" id="UP000887572">
    <property type="component" value="Unplaced"/>
</dbReference>
<keyword evidence="1" id="KW-0812">Transmembrane</keyword>
<feature type="transmembrane region" description="Helical" evidence="1">
    <location>
        <begin position="20"/>
        <end position="43"/>
    </location>
</feature>
<dbReference type="PANTHER" id="PTHR11977:SF45">
    <property type="entry name" value="SUPERVILLIN"/>
    <property type="match status" value="1"/>
</dbReference>
<dbReference type="GO" id="GO:0051015">
    <property type="term" value="F:actin filament binding"/>
    <property type="evidence" value="ECO:0007669"/>
    <property type="project" value="InterPro"/>
</dbReference>
<dbReference type="InterPro" id="IPR007122">
    <property type="entry name" value="Villin/Gelsolin"/>
</dbReference>
<dbReference type="Gene3D" id="1.10.950.10">
    <property type="entry name" value="Villin headpiece domain"/>
    <property type="match status" value="1"/>
</dbReference>
<evidence type="ECO:0000259" key="2">
    <source>
        <dbReference type="PROSITE" id="PS51089"/>
    </source>
</evidence>
<sequence length="765" mass="87545">MVKDRYIGKRRPLLIRWREVFVLSAILPNEVFVIAVIVVQSLLTLNYQEPRVGVQHCGVKLRDSAEEVRKGREQFPLPMLIRASGNPAFVRLVKPSCTSVNEWSSFLLATEKRLIVYNGNEATISSRSKIAQIAYEIVASKELPTNADRVEIANDDRKTECHFWRVLERDEENETKMEKENLRRDCSGAVESFEGDKVFEARGDGTIAILSEGRAPESALFDQAKVLLFYFISEIYVWVGSNANKSLVENAVNFAQSLKDCPLVESARRVVCQNDQSPMGWMIMRRMPEGIIDTLFKHKFSNWTNHSRKKKSFPQRPMSVPSNPKIVSKMLQENASVKETAQRMTSQNSAGAELRLEDNILRPEDKNVFTEGLRIFGVVGESLRETDQPISLVQFEADKCYVIEWEYRVERTGIRKLDGSVAERRECGRRRKCFFYWLGPDSTIADQSHCALTLRERDTERCEHIRVEAGKEAPMLLHLLGGLVVWGTGSGILCVIGSSGHCYVAQEMHSAIQYRSQGVYLRILDGRIECLGGDDCPDALLQSAQRLANKLADWKGLKAAKKVIGLRENVAAPVKWTKAPKMFRFYENELWEMSCAHPKANFTFRQRELRDCVVVDQGSRLWIWTESDLLVPTFVLKVAFFYWYREEFSLEKSVDELDASAHLIYGGSEPDEFKALFVEWEGNGSEENSNGRRTEKLKAVMAERLKLRSVDELRRKDLSPGCDTKHLEEYLSEDDFGRVFGVSREQFEALPRWRQLTLKKKVGLF</sequence>
<dbReference type="Gene3D" id="3.40.20.10">
    <property type="entry name" value="Severin"/>
    <property type="match status" value="4"/>
</dbReference>
<dbReference type="SUPFAM" id="SSF55753">
    <property type="entry name" value="Actin depolymerizing proteins"/>
    <property type="match status" value="3"/>
</dbReference>
<accession>A0A914HHZ0</accession>
<dbReference type="SUPFAM" id="SSF47050">
    <property type="entry name" value="VHP, Villin headpiece domain"/>
    <property type="match status" value="1"/>
</dbReference>
<dbReference type="AlphaFoldDB" id="A0A914HHZ0"/>
<name>A0A914HHZ0_GLORO</name>
<evidence type="ECO:0000313" key="4">
    <source>
        <dbReference type="WBParaSite" id="Gr19_v10_g17328.t1"/>
    </source>
</evidence>
<evidence type="ECO:0000256" key="1">
    <source>
        <dbReference type="SAM" id="Phobius"/>
    </source>
</evidence>
<keyword evidence="1" id="KW-1133">Transmembrane helix</keyword>
<dbReference type="GO" id="GO:0051014">
    <property type="term" value="P:actin filament severing"/>
    <property type="evidence" value="ECO:0007669"/>
    <property type="project" value="TreeGrafter"/>
</dbReference>
<dbReference type="InterPro" id="IPR036886">
    <property type="entry name" value="Villin_headpiece_dom_sf"/>
</dbReference>
<keyword evidence="3" id="KW-1185">Reference proteome</keyword>
<keyword evidence="1" id="KW-0472">Membrane</keyword>
<proteinExistence type="predicted"/>
<dbReference type="Pfam" id="PF02209">
    <property type="entry name" value="VHP"/>
    <property type="match status" value="1"/>
</dbReference>
<organism evidence="3 4">
    <name type="scientific">Globodera rostochiensis</name>
    <name type="common">Golden nematode worm</name>
    <name type="synonym">Heterodera rostochiensis</name>
    <dbReference type="NCBI Taxonomy" id="31243"/>
    <lineage>
        <taxon>Eukaryota</taxon>
        <taxon>Metazoa</taxon>
        <taxon>Ecdysozoa</taxon>
        <taxon>Nematoda</taxon>
        <taxon>Chromadorea</taxon>
        <taxon>Rhabditida</taxon>
        <taxon>Tylenchina</taxon>
        <taxon>Tylenchomorpha</taxon>
        <taxon>Tylenchoidea</taxon>
        <taxon>Heteroderidae</taxon>
        <taxon>Heteroderinae</taxon>
        <taxon>Globodera</taxon>
    </lineage>
</organism>
<dbReference type="GO" id="GO:0015629">
    <property type="term" value="C:actin cytoskeleton"/>
    <property type="evidence" value="ECO:0007669"/>
    <property type="project" value="TreeGrafter"/>
</dbReference>
<dbReference type="GO" id="GO:0005546">
    <property type="term" value="F:phosphatidylinositol-4,5-bisphosphate binding"/>
    <property type="evidence" value="ECO:0007669"/>
    <property type="project" value="TreeGrafter"/>
</dbReference>
<dbReference type="InterPro" id="IPR003128">
    <property type="entry name" value="Villin_headpiece"/>
</dbReference>
<dbReference type="GO" id="GO:0051016">
    <property type="term" value="P:barbed-end actin filament capping"/>
    <property type="evidence" value="ECO:0007669"/>
    <property type="project" value="TreeGrafter"/>
</dbReference>
<feature type="domain" description="HP" evidence="2">
    <location>
        <begin position="694"/>
        <end position="765"/>
    </location>
</feature>
<evidence type="ECO:0000313" key="3">
    <source>
        <dbReference type="Proteomes" id="UP000887572"/>
    </source>
</evidence>
<dbReference type="GO" id="GO:0005737">
    <property type="term" value="C:cytoplasm"/>
    <property type="evidence" value="ECO:0007669"/>
    <property type="project" value="TreeGrafter"/>
</dbReference>
<dbReference type="GO" id="GO:0008154">
    <property type="term" value="P:actin polymerization or depolymerization"/>
    <property type="evidence" value="ECO:0007669"/>
    <property type="project" value="TreeGrafter"/>
</dbReference>
<protein>
    <submittedName>
        <fullName evidence="4">HP domain-containing protein</fullName>
    </submittedName>
</protein>
<dbReference type="PANTHER" id="PTHR11977">
    <property type="entry name" value="VILLIN"/>
    <property type="match status" value="1"/>
</dbReference>
<reference evidence="4" key="1">
    <citation type="submission" date="2022-11" db="UniProtKB">
        <authorList>
            <consortium name="WormBaseParasite"/>
        </authorList>
    </citation>
    <scope>IDENTIFICATION</scope>
</reference>
<dbReference type="SMART" id="SM00153">
    <property type="entry name" value="VHP"/>
    <property type="match status" value="1"/>
</dbReference>
<dbReference type="SMART" id="SM00262">
    <property type="entry name" value="GEL"/>
    <property type="match status" value="2"/>
</dbReference>